<dbReference type="Proteomes" id="UP001151760">
    <property type="component" value="Unassembled WGS sequence"/>
</dbReference>
<name>A0ABQ5FEK8_9ASTR</name>
<feature type="compositionally biased region" description="Polar residues" evidence="1">
    <location>
        <begin position="93"/>
        <end position="102"/>
    </location>
</feature>
<feature type="compositionally biased region" description="Basic and acidic residues" evidence="1">
    <location>
        <begin position="392"/>
        <end position="406"/>
    </location>
</feature>
<feature type="non-terminal residue" evidence="2">
    <location>
        <position position="1"/>
    </location>
</feature>
<protein>
    <submittedName>
        <fullName evidence="2">Uncharacterized protein</fullName>
    </submittedName>
</protein>
<evidence type="ECO:0000313" key="2">
    <source>
        <dbReference type="EMBL" id="GJT61182.1"/>
    </source>
</evidence>
<dbReference type="EMBL" id="BQNB010017265">
    <property type="protein sequence ID" value="GJT61182.1"/>
    <property type="molecule type" value="Genomic_DNA"/>
</dbReference>
<evidence type="ECO:0000256" key="1">
    <source>
        <dbReference type="SAM" id="MobiDB-lite"/>
    </source>
</evidence>
<gene>
    <name evidence="2" type="ORF">Tco_1004715</name>
</gene>
<evidence type="ECO:0000313" key="3">
    <source>
        <dbReference type="Proteomes" id="UP001151760"/>
    </source>
</evidence>
<feature type="region of interest" description="Disordered" evidence="1">
    <location>
        <begin position="36"/>
        <end position="134"/>
    </location>
</feature>
<comment type="caution">
    <text evidence="2">The sequence shown here is derived from an EMBL/GenBank/DDBJ whole genome shotgun (WGS) entry which is preliminary data.</text>
</comment>
<reference evidence="2" key="1">
    <citation type="journal article" date="2022" name="Int. J. Mol. Sci.">
        <title>Draft Genome of Tanacetum Coccineum: Genomic Comparison of Closely Related Tanacetum-Family Plants.</title>
        <authorList>
            <person name="Yamashiro T."/>
            <person name="Shiraishi A."/>
            <person name="Nakayama K."/>
            <person name="Satake H."/>
        </authorList>
    </citation>
    <scope>NUCLEOTIDE SEQUENCE</scope>
</reference>
<feature type="compositionally biased region" description="Basic and acidic residues" evidence="1">
    <location>
        <begin position="414"/>
        <end position="444"/>
    </location>
</feature>
<organism evidence="2 3">
    <name type="scientific">Tanacetum coccineum</name>
    <dbReference type="NCBI Taxonomy" id="301880"/>
    <lineage>
        <taxon>Eukaryota</taxon>
        <taxon>Viridiplantae</taxon>
        <taxon>Streptophyta</taxon>
        <taxon>Embryophyta</taxon>
        <taxon>Tracheophyta</taxon>
        <taxon>Spermatophyta</taxon>
        <taxon>Magnoliopsida</taxon>
        <taxon>eudicotyledons</taxon>
        <taxon>Gunneridae</taxon>
        <taxon>Pentapetalae</taxon>
        <taxon>asterids</taxon>
        <taxon>campanulids</taxon>
        <taxon>Asterales</taxon>
        <taxon>Asteraceae</taxon>
        <taxon>Asteroideae</taxon>
        <taxon>Anthemideae</taxon>
        <taxon>Anthemidinae</taxon>
        <taxon>Tanacetum</taxon>
    </lineage>
</organism>
<sequence>ATAKVTKSGKKKQPAKGLETLSEIALTEAAQMKIVTKRSKTQFHSSHASGSGADEGIGVSLGVPDIPTYESEDEKISWKSSEENDDEEVSINLRVQTPSHYESTNDEESGKETQGANVEGEELDEEETNEDDEGNELYREVNVSLEGRDTEMTDSPCTIIQTTQVIEDTYVIITPVNPEGQQQSSSLSSSFVSNMLNPSLDTSIDSIFNLNTESTSLVNVLVTTIAETPLSSTTTLPPPPIPLITHLQQTPVPTPTIVPSSYLQDLPNFDRLRDEAQAENEDFINKLDDNINKIIKEQVKEQVKAQVSKILPKIEKTVNEQLEAEVLTRSSNEFKTSHAVATNLSELELKKILIDKMERNKYCLIQKTSSDEDKDEEPSAGSNLGSKRRRAGKEPESTSAPKEKTSKTIGKFTEGSKSHHESADKSAQAEESMHTSKDLEEPAHQEFITGVTEDQPDEETSQLPNWFKKQSKPPTPDRDWNKTLLAAHGPVQPWLITLAQKEDMCDSFNELMDTPLDFSAFVMNRLKVDTSTP</sequence>
<proteinExistence type="predicted"/>
<feature type="compositionally biased region" description="Acidic residues" evidence="1">
    <location>
        <begin position="119"/>
        <end position="134"/>
    </location>
</feature>
<keyword evidence="3" id="KW-1185">Reference proteome</keyword>
<feature type="region of interest" description="Disordered" evidence="1">
    <location>
        <begin position="368"/>
        <end position="481"/>
    </location>
</feature>
<reference evidence="2" key="2">
    <citation type="submission" date="2022-01" db="EMBL/GenBank/DDBJ databases">
        <authorList>
            <person name="Yamashiro T."/>
            <person name="Shiraishi A."/>
            <person name="Satake H."/>
            <person name="Nakayama K."/>
        </authorList>
    </citation>
    <scope>NUCLEOTIDE SEQUENCE</scope>
</reference>
<accession>A0ABQ5FEK8</accession>